<sequence length="348" mass="40830">MTHGRDCIVLNWLLEVTRAGELAWVRNEDDWYVTQFGGQVICFREQSILITDPIRPEQFVIDLHMPGLSTGFGCGTQGWYILQDVIAVIEGVPSHRTDWEAFLDAHLPPVDPELEAAIPSHIRIKHELLNRFHTGSLHWEDTSEHGWYETKMGERECLMRFRYFESLREVGAKPRMIELDVPGWNAGFFCGTYGWSTCWYMFSCSRDEIIAPVESIEEFFKKHSLSRPDWEPSAQYFADIRTLERLLYATINHQIEWAEHESLWHSCKIGNQTISLRSYWISSMNQIGADPYLIDFEIGDYKVRFTPGTRGFDLAMQIRQEMNQDQPGRWDFAWVEKFFDEHLFEDPE</sequence>
<organism evidence="1 2">
    <name type="scientific">Blastopirellula marina</name>
    <dbReference type="NCBI Taxonomy" id="124"/>
    <lineage>
        <taxon>Bacteria</taxon>
        <taxon>Pseudomonadati</taxon>
        <taxon>Planctomycetota</taxon>
        <taxon>Planctomycetia</taxon>
        <taxon>Pirellulales</taxon>
        <taxon>Pirellulaceae</taxon>
        <taxon>Blastopirellula</taxon>
    </lineage>
</organism>
<name>A0A2S8FJT1_9BACT</name>
<comment type="caution">
    <text evidence="1">The sequence shown here is derived from an EMBL/GenBank/DDBJ whole genome shotgun (WGS) entry which is preliminary data.</text>
</comment>
<proteinExistence type="predicted"/>
<accession>A0A2S8FJT1</accession>
<dbReference type="AlphaFoldDB" id="A0A2S8FJT1"/>
<evidence type="ECO:0000313" key="2">
    <source>
        <dbReference type="Proteomes" id="UP000238322"/>
    </source>
</evidence>
<dbReference type="Proteomes" id="UP000238322">
    <property type="component" value="Unassembled WGS sequence"/>
</dbReference>
<reference evidence="1 2" key="1">
    <citation type="submission" date="2018-02" db="EMBL/GenBank/DDBJ databases">
        <title>Comparative genomes isolates from brazilian mangrove.</title>
        <authorList>
            <person name="Araujo J.E."/>
            <person name="Taketani R.G."/>
            <person name="Silva M.C.P."/>
            <person name="Loureco M.V."/>
            <person name="Andreote F.D."/>
        </authorList>
    </citation>
    <scope>NUCLEOTIDE SEQUENCE [LARGE SCALE GENOMIC DNA]</scope>
    <source>
        <strain evidence="1 2">Hex-1 MGV</strain>
    </source>
</reference>
<dbReference type="EMBL" id="PUHY01000012">
    <property type="protein sequence ID" value="PQO32417.1"/>
    <property type="molecule type" value="Genomic_DNA"/>
</dbReference>
<gene>
    <name evidence="1" type="ORF">C5Y83_19545</name>
</gene>
<protein>
    <submittedName>
        <fullName evidence="1">Uncharacterized protein</fullName>
    </submittedName>
</protein>
<dbReference type="RefSeq" id="WP_105331429.1">
    <property type="nucleotide sequence ID" value="NZ_PUHY01000012.1"/>
</dbReference>
<evidence type="ECO:0000313" key="1">
    <source>
        <dbReference type="EMBL" id="PQO32417.1"/>
    </source>
</evidence>